<dbReference type="InterPro" id="IPR000551">
    <property type="entry name" value="MerR-type_HTH_dom"/>
</dbReference>
<name>A0A0M4MEF7_9SPHN</name>
<evidence type="ECO:0000313" key="5">
    <source>
        <dbReference type="EMBL" id="ALE15405.1"/>
    </source>
</evidence>
<evidence type="ECO:0000256" key="1">
    <source>
        <dbReference type="ARBA" id="ARBA00023015"/>
    </source>
</evidence>
<keyword evidence="3" id="KW-0804">Transcription</keyword>
<keyword evidence="2" id="KW-0238">DNA-binding</keyword>
<dbReference type="InterPro" id="IPR047057">
    <property type="entry name" value="MerR_fam"/>
</dbReference>
<dbReference type="GO" id="GO:0003700">
    <property type="term" value="F:DNA-binding transcription factor activity"/>
    <property type="evidence" value="ECO:0007669"/>
    <property type="project" value="InterPro"/>
</dbReference>
<keyword evidence="1" id="KW-0805">Transcription regulation</keyword>
<feature type="domain" description="HTH merR-type" evidence="4">
    <location>
        <begin position="1"/>
        <end position="69"/>
    </location>
</feature>
<dbReference type="CDD" id="cd04785">
    <property type="entry name" value="HTH_CadR-PbrR-like"/>
    <property type="match status" value="1"/>
</dbReference>
<dbReference type="GO" id="GO:0003677">
    <property type="term" value="F:DNA binding"/>
    <property type="evidence" value="ECO:0007669"/>
    <property type="project" value="UniProtKB-KW"/>
</dbReference>
<dbReference type="AlphaFoldDB" id="A0A0M4MEF7"/>
<dbReference type="SUPFAM" id="SSF46955">
    <property type="entry name" value="Putative DNA-binding domain"/>
    <property type="match status" value="1"/>
</dbReference>
<dbReference type="SMART" id="SM00422">
    <property type="entry name" value="HTH_MERR"/>
    <property type="match status" value="1"/>
</dbReference>
<dbReference type="OrthoDB" id="9802944at2"/>
<dbReference type="STRING" id="361183.AMC99_00089"/>
<dbReference type="PATRIC" id="fig|361183.4.peg.92"/>
<keyword evidence="6" id="KW-1185">Reference proteome</keyword>
<dbReference type="PANTHER" id="PTHR30204">
    <property type="entry name" value="REDOX-CYCLING DRUG-SENSING TRANSCRIPTIONAL ACTIVATOR SOXR"/>
    <property type="match status" value="1"/>
</dbReference>
<gene>
    <name evidence="5" type="ORF">AMC99_00089</name>
</gene>
<evidence type="ECO:0000256" key="3">
    <source>
        <dbReference type="ARBA" id="ARBA00023163"/>
    </source>
</evidence>
<dbReference type="PROSITE" id="PS50937">
    <property type="entry name" value="HTH_MERR_2"/>
    <property type="match status" value="1"/>
</dbReference>
<protein>
    <submittedName>
        <fullName evidence="5">Transcriptional regulator, MerR family</fullName>
    </submittedName>
</protein>
<accession>A0A0M4MEF7</accession>
<proteinExistence type="predicted"/>
<organism evidence="5 6">
    <name type="scientific">Altererythrobacter epoxidivorans</name>
    <dbReference type="NCBI Taxonomy" id="361183"/>
    <lineage>
        <taxon>Bacteria</taxon>
        <taxon>Pseudomonadati</taxon>
        <taxon>Pseudomonadota</taxon>
        <taxon>Alphaproteobacteria</taxon>
        <taxon>Sphingomonadales</taxon>
        <taxon>Erythrobacteraceae</taxon>
        <taxon>Altererythrobacter</taxon>
    </lineage>
</organism>
<dbReference type="PANTHER" id="PTHR30204:SF94">
    <property type="entry name" value="HEAVY METAL-DEPENDENT TRANSCRIPTIONAL REGULATOR HI_0293-RELATED"/>
    <property type="match status" value="1"/>
</dbReference>
<dbReference type="Gene3D" id="1.10.1660.10">
    <property type="match status" value="1"/>
</dbReference>
<dbReference type="Proteomes" id="UP000057938">
    <property type="component" value="Chromosome"/>
</dbReference>
<dbReference type="RefSeq" id="WP_061921350.1">
    <property type="nucleotide sequence ID" value="NZ_CP012669.1"/>
</dbReference>
<evidence type="ECO:0000256" key="2">
    <source>
        <dbReference type="ARBA" id="ARBA00023125"/>
    </source>
</evidence>
<dbReference type="EMBL" id="CP012669">
    <property type="protein sequence ID" value="ALE15405.1"/>
    <property type="molecule type" value="Genomic_DNA"/>
</dbReference>
<dbReference type="PRINTS" id="PR00040">
    <property type="entry name" value="HTHMERR"/>
</dbReference>
<sequence length="134" mass="15262">MRIGELAKATGTKAETIRYYEREGILPAADRTAGNYRDYSNEHLATLSFVRRARGLGFSTSQVKELLTLSDNDDKSCSDVDQLVRQQLKEVNRKIENLILLRDELSQMLQSCEASRIGDCQIVERLAQSPQVWR</sequence>
<reference evidence="5 6" key="1">
    <citation type="submission" date="2015-09" db="EMBL/GenBank/DDBJ databases">
        <title>Complete genome sequence of a benzo[a]pyrene-degrading bacterium Altererythrobacter epoxidivorans CGMCC 1.7731T.</title>
        <authorList>
            <person name="Li Z."/>
            <person name="Cheng H."/>
            <person name="Huo Y."/>
            <person name="Xu X."/>
        </authorList>
    </citation>
    <scope>NUCLEOTIDE SEQUENCE [LARGE SCALE GENOMIC DNA]</scope>
    <source>
        <strain evidence="5 6">CGMCC 1.7731</strain>
    </source>
</reference>
<dbReference type="InterPro" id="IPR009061">
    <property type="entry name" value="DNA-bd_dom_put_sf"/>
</dbReference>
<dbReference type="Pfam" id="PF13411">
    <property type="entry name" value="MerR_1"/>
    <property type="match status" value="1"/>
</dbReference>
<evidence type="ECO:0000313" key="6">
    <source>
        <dbReference type="Proteomes" id="UP000057938"/>
    </source>
</evidence>
<evidence type="ECO:0000259" key="4">
    <source>
        <dbReference type="PROSITE" id="PS50937"/>
    </source>
</evidence>
<dbReference type="KEGG" id="aep:AMC99_00089"/>